<dbReference type="SMART" id="SM00267">
    <property type="entry name" value="GGDEF"/>
    <property type="match status" value="1"/>
</dbReference>
<comment type="caution">
    <text evidence="5">The sequence shown here is derived from an EMBL/GenBank/DDBJ whole genome shotgun (WGS) entry which is preliminary data.</text>
</comment>
<keyword evidence="3" id="KW-1133">Transmembrane helix</keyword>
<accession>A0ABS3BHD6</accession>
<evidence type="ECO:0000259" key="4">
    <source>
        <dbReference type="PROSITE" id="PS50887"/>
    </source>
</evidence>
<dbReference type="SUPFAM" id="SSF55781">
    <property type="entry name" value="GAF domain-like"/>
    <property type="match status" value="1"/>
</dbReference>
<dbReference type="InterPro" id="IPR029016">
    <property type="entry name" value="GAF-like_dom_sf"/>
</dbReference>
<dbReference type="PANTHER" id="PTHR45138:SF9">
    <property type="entry name" value="DIGUANYLATE CYCLASE DGCM-RELATED"/>
    <property type="match status" value="1"/>
</dbReference>
<feature type="transmembrane region" description="Helical" evidence="3">
    <location>
        <begin position="7"/>
        <end position="25"/>
    </location>
</feature>
<dbReference type="NCBIfam" id="TIGR00254">
    <property type="entry name" value="GGDEF"/>
    <property type="match status" value="1"/>
</dbReference>
<keyword evidence="6" id="KW-1185">Reference proteome</keyword>
<dbReference type="SUPFAM" id="SSF55073">
    <property type="entry name" value="Nucleotide cyclase"/>
    <property type="match status" value="1"/>
</dbReference>
<evidence type="ECO:0000313" key="5">
    <source>
        <dbReference type="EMBL" id="MBN7771243.1"/>
    </source>
</evidence>
<protein>
    <recommendedName>
        <fullName evidence="1">diguanylate cyclase</fullName>
        <ecNumber evidence="1">2.7.7.65</ecNumber>
    </recommendedName>
</protein>
<keyword evidence="3" id="KW-0472">Membrane</keyword>
<dbReference type="PROSITE" id="PS50887">
    <property type="entry name" value="GGDEF"/>
    <property type="match status" value="1"/>
</dbReference>
<dbReference type="InterPro" id="IPR000160">
    <property type="entry name" value="GGDEF_dom"/>
</dbReference>
<evidence type="ECO:0000256" key="2">
    <source>
        <dbReference type="ARBA" id="ARBA00034247"/>
    </source>
</evidence>
<dbReference type="InterPro" id="IPR050469">
    <property type="entry name" value="Diguanylate_Cyclase"/>
</dbReference>
<dbReference type="Gene3D" id="3.30.70.270">
    <property type="match status" value="1"/>
</dbReference>
<dbReference type="Gene3D" id="3.30.450.40">
    <property type="match status" value="1"/>
</dbReference>
<dbReference type="CDD" id="cd01949">
    <property type="entry name" value="GGDEF"/>
    <property type="match status" value="1"/>
</dbReference>
<dbReference type="InterPro" id="IPR043128">
    <property type="entry name" value="Rev_trsase/Diguanyl_cyclase"/>
</dbReference>
<dbReference type="InterPro" id="IPR029787">
    <property type="entry name" value="Nucleotide_cyclase"/>
</dbReference>
<sequence>MGEMIEVVAFSAVVLFMILIGYFMAHLGRKKARLERLQSELAKRMASINVEARTYLQGLKKTFTSVPLPVAILELREQRVLEESELLSNLVQAIAPDRISSPPFTFCFSRADQYPFFMPKLRRALAGGSVDSGIFSDVFSLAQTEINNEPTARVLISVSVSDQLAYVEFEFPDNEKVLEKQASVDNKIIRSMLTETDLPRAFDRAASLIHEPLGGELVCGISVFNSSRNLLELCWQQGFSCQLEDWVSRLPMVFGESPGATATYLGKSITVPAVQSVNRDGVSFSLPSGVHAWHSHPIKSARGKVLGTLDLIALAPGVKFPRDECLANFLFVASVILERRNAMEASVSQARLDQTLNEISQRLLHPGQETGSEVLSQCLTFLNASAELSGGKLGVLSDFGGDQIEYAGELFGNNPATVTDEHDAMILADYAELLGGFHAGGGGAMRPESGMTTLNKGSPKAEKLGQALPLVPEMKQVNFLVCPMALPNAKVSALIYATESDFSPAQQTLLSTVVPVLTNFLIREHLLEKLQSRANYDRLTGALSRGHTEEKLGSEIERSTRYKNELSVVLFDIDHFKSINDSFGHDVGDAVLKRVASKVQASLRSVDVLGRWGGEEFLMILAETDLKNAQHVAENVRRLIELEGFGLPRPVTISAGVSSFQQGDDSVSLIKRADIAVYEAKREGRNRVKAAPAPTSFPTS</sequence>
<gene>
    <name evidence="5" type="ORF">JYP53_15160</name>
</gene>
<name>A0ABS3BHD6_9GAMM</name>
<keyword evidence="3" id="KW-0812">Transmembrane</keyword>
<comment type="catalytic activity">
    <reaction evidence="2">
        <text>2 GTP = 3',3'-c-di-GMP + 2 diphosphate</text>
        <dbReference type="Rhea" id="RHEA:24898"/>
        <dbReference type="ChEBI" id="CHEBI:33019"/>
        <dbReference type="ChEBI" id="CHEBI:37565"/>
        <dbReference type="ChEBI" id="CHEBI:58805"/>
        <dbReference type="EC" id="2.7.7.65"/>
    </reaction>
</comment>
<organism evidence="5 6">
    <name type="scientific">Marinobacter daepoensis</name>
    <dbReference type="NCBI Taxonomy" id="262077"/>
    <lineage>
        <taxon>Bacteria</taxon>
        <taxon>Pseudomonadati</taxon>
        <taxon>Pseudomonadota</taxon>
        <taxon>Gammaproteobacteria</taxon>
        <taxon>Pseudomonadales</taxon>
        <taxon>Marinobacteraceae</taxon>
        <taxon>Marinobacter</taxon>
    </lineage>
</organism>
<dbReference type="PANTHER" id="PTHR45138">
    <property type="entry name" value="REGULATORY COMPONENTS OF SENSORY TRANSDUCTION SYSTEM"/>
    <property type="match status" value="1"/>
</dbReference>
<evidence type="ECO:0000256" key="1">
    <source>
        <dbReference type="ARBA" id="ARBA00012528"/>
    </source>
</evidence>
<feature type="domain" description="GGDEF" evidence="4">
    <location>
        <begin position="564"/>
        <end position="693"/>
    </location>
</feature>
<dbReference type="Pfam" id="PF00990">
    <property type="entry name" value="GGDEF"/>
    <property type="match status" value="1"/>
</dbReference>
<evidence type="ECO:0000313" key="6">
    <source>
        <dbReference type="Proteomes" id="UP000664344"/>
    </source>
</evidence>
<reference evidence="5 6" key="1">
    <citation type="submission" date="2021-02" db="EMBL/GenBank/DDBJ databases">
        <title>PHA producing bacteria isolated from coastal sediment in Guangdong, Shenzhen.</title>
        <authorList>
            <person name="Zheng W."/>
            <person name="Yu S."/>
            <person name="Huang Y."/>
        </authorList>
    </citation>
    <scope>NUCLEOTIDE SEQUENCE [LARGE SCALE GENOMIC DNA]</scope>
    <source>
        <strain evidence="5 6">TN21-5</strain>
    </source>
</reference>
<dbReference type="Proteomes" id="UP000664344">
    <property type="component" value="Unassembled WGS sequence"/>
</dbReference>
<dbReference type="EC" id="2.7.7.65" evidence="1"/>
<evidence type="ECO:0000256" key="3">
    <source>
        <dbReference type="SAM" id="Phobius"/>
    </source>
</evidence>
<dbReference type="EMBL" id="JAFKDB010000019">
    <property type="protein sequence ID" value="MBN7771243.1"/>
    <property type="molecule type" value="Genomic_DNA"/>
</dbReference>
<proteinExistence type="predicted"/>